<feature type="transmembrane region" description="Helical" evidence="1">
    <location>
        <begin position="12"/>
        <end position="31"/>
    </location>
</feature>
<reference evidence="2 3" key="1">
    <citation type="submission" date="2015-11" db="EMBL/GenBank/DDBJ databases">
        <title>Draft genome of Sulfurovum riftiae 1812E, a member of the Epsilonproteobacteria isolated from the tube of the deep-sea hydrothermal vent tubewom Riftia pachyptila.</title>
        <authorList>
            <person name="Vetriani C."/>
            <person name="Giovannelli D."/>
        </authorList>
    </citation>
    <scope>NUCLEOTIDE SEQUENCE [LARGE SCALE GENOMIC DNA]</scope>
    <source>
        <strain evidence="2 3">1812E</strain>
    </source>
</reference>
<keyword evidence="3" id="KW-1185">Reference proteome</keyword>
<sequence length="78" mass="8670">MKKKSVKKSTMFNMKGILILVAFGVWVNLMIGIKENFETLKEALMSFAGNTAMVITVTYVVFVILGIFLQGEDTDSFA</sequence>
<evidence type="ECO:0000256" key="1">
    <source>
        <dbReference type="SAM" id="Phobius"/>
    </source>
</evidence>
<protein>
    <submittedName>
        <fullName evidence="2">Uncharacterized protein</fullName>
    </submittedName>
</protein>
<dbReference type="Proteomes" id="UP000075359">
    <property type="component" value="Unassembled WGS sequence"/>
</dbReference>
<dbReference type="AlphaFoldDB" id="A0A151CH85"/>
<accession>A0A151CH85</accession>
<keyword evidence="1" id="KW-0472">Membrane</keyword>
<evidence type="ECO:0000313" key="3">
    <source>
        <dbReference type="Proteomes" id="UP000075359"/>
    </source>
</evidence>
<evidence type="ECO:0000313" key="2">
    <source>
        <dbReference type="EMBL" id="KYJ86857.1"/>
    </source>
</evidence>
<keyword evidence="1" id="KW-1133">Transmembrane helix</keyword>
<dbReference type="EMBL" id="LNKT01000012">
    <property type="protein sequence ID" value="KYJ86857.1"/>
    <property type="molecule type" value="Genomic_DNA"/>
</dbReference>
<organism evidence="2 3">
    <name type="scientific">Sulfurovum riftiae</name>
    <dbReference type="NCBI Taxonomy" id="1630136"/>
    <lineage>
        <taxon>Bacteria</taxon>
        <taxon>Pseudomonadati</taxon>
        <taxon>Campylobacterota</taxon>
        <taxon>Epsilonproteobacteria</taxon>
        <taxon>Campylobacterales</taxon>
        <taxon>Sulfurovaceae</taxon>
        <taxon>Sulfurovum</taxon>
    </lineage>
</organism>
<comment type="caution">
    <text evidence="2">The sequence shown here is derived from an EMBL/GenBank/DDBJ whole genome shotgun (WGS) entry which is preliminary data.</text>
</comment>
<name>A0A151CH85_9BACT</name>
<proteinExistence type="predicted"/>
<feature type="transmembrane region" description="Helical" evidence="1">
    <location>
        <begin position="43"/>
        <end position="69"/>
    </location>
</feature>
<gene>
    <name evidence="2" type="ORF">AS592_08510</name>
</gene>
<keyword evidence="1" id="KW-0812">Transmembrane</keyword>